<evidence type="ECO:0000256" key="1">
    <source>
        <dbReference type="SAM" id="MobiDB-lite"/>
    </source>
</evidence>
<gene>
    <name evidence="2" type="ORF">Pyn_40978</name>
</gene>
<evidence type="ECO:0000313" key="2">
    <source>
        <dbReference type="EMBL" id="PQQ09357.1"/>
    </source>
</evidence>
<evidence type="ECO:0000313" key="3">
    <source>
        <dbReference type="Proteomes" id="UP000250321"/>
    </source>
</evidence>
<organism evidence="2 3">
    <name type="scientific">Prunus yedoensis var. nudiflora</name>
    <dbReference type="NCBI Taxonomy" id="2094558"/>
    <lineage>
        <taxon>Eukaryota</taxon>
        <taxon>Viridiplantae</taxon>
        <taxon>Streptophyta</taxon>
        <taxon>Embryophyta</taxon>
        <taxon>Tracheophyta</taxon>
        <taxon>Spermatophyta</taxon>
        <taxon>Magnoliopsida</taxon>
        <taxon>eudicotyledons</taxon>
        <taxon>Gunneridae</taxon>
        <taxon>Pentapetalae</taxon>
        <taxon>rosids</taxon>
        <taxon>fabids</taxon>
        <taxon>Rosales</taxon>
        <taxon>Rosaceae</taxon>
        <taxon>Amygdaloideae</taxon>
        <taxon>Amygdaleae</taxon>
        <taxon>Prunus</taxon>
    </lineage>
</organism>
<name>A0A314YSS0_PRUYE</name>
<reference evidence="2 3" key="1">
    <citation type="submission" date="2018-02" db="EMBL/GenBank/DDBJ databases">
        <title>Draft genome of wild Prunus yedoensis var. nudiflora.</title>
        <authorList>
            <person name="Baek S."/>
            <person name="Kim J.-H."/>
            <person name="Choi K."/>
            <person name="Kim G.-B."/>
            <person name="Cho A."/>
            <person name="Jang H."/>
            <person name="Shin C.-H."/>
            <person name="Yu H.-J."/>
            <person name="Mun J.-H."/>
        </authorList>
    </citation>
    <scope>NUCLEOTIDE SEQUENCE [LARGE SCALE GENOMIC DNA]</scope>
    <source>
        <strain evidence="3">cv. Jeju island</strain>
        <tissue evidence="2">Leaf</tissue>
    </source>
</reference>
<dbReference type="AlphaFoldDB" id="A0A314YSS0"/>
<protein>
    <submittedName>
        <fullName evidence="2">Uncharacterized protein</fullName>
    </submittedName>
</protein>
<proteinExistence type="predicted"/>
<dbReference type="Proteomes" id="UP000250321">
    <property type="component" value="Unassembled WGS sequence"/>
</dbReference>
<accession>A0A314YSS0</accession>
<dbReference type="EMBL" id="PJQY01000624">
    <property type="protein sequence ID" value="PQQ09357.1"/>
    <property type="molecule type" value="Genomic_DNA"/>
</dbReference>
<comment type="caution">
    <text evidence="2">The sequence shown here is derived from an EMBL/GenBank/DDBJ whole genome shotgun (WGS) entry which is preliminary data.</text>
</comment>
<sequence>MFSKPTQGLGYRLIVKTEEKGGDRGLAKAKRSKSSNQERHSERPLWRFSDMWLRKAQKVGVAIGAWD</sequence>
<feature type="region of interest" description="Disordered" evidence="1">
    <location>
        <begin position="22"/>
        <end position="43"/>
    </location>
</feature>
<keyword evidence="3" id="KW-1185">Reference proteome</keyword>